<keyword evidence="5 9" id="KW-0812">Transmembrane</keyword>
<evidence type="ECO:0000256" key="2">
    <source>
        <dbReference type="ARBA" id="ARBA00005801"/>
    </source>
</evidence>
<dbReference type="Proteomes" id="UP000282977">
    <property type="component" value="Unassembled WGS sequence"/>
</dbReference>
<evidence type="ECO:0000256" key="9">
    <source>
        <dbReference type="RuleBase" id="RU003794"/>
    </source>
</evidence>
<evidence type="ECO:0000256" key="7">
    <source>
        <dbReference type="ARBA" id="ARBA00023136"/>
    </source>
</evidence>
<dbReference type="PANTHER" id="PTHR30487">
    <property type="entry name" value="TYPE 4 PREPILIN-LIKE PROTEINS LEADER PEPTIDE-PROCESSING ENZYME"/>
    <property type="match status" value="1"/>
</dbReference>
<reference evidence="13 14" key="1">
    <citation type="submission" date="2019-01" db="EMBL/GenBank/DDBJ databases">
        <authorList>
            <person name="Chen W.-M."/>
        </authorList>
    </citation>
    <scope>NUCLEOTIDE SEQUENCE [LARGE SCALE GENOMIC DNA]</scope>
    <source>
        <strain evidence="13 14">TLA-22</strain>
    </source>
</reference>
<feature type="transmembrane region" description="Helical" evidence="10">
    <location>
        <begin position="229"/>
        <end position="250"/>
    </location>
</feature>
<dbReference type="EC" id="2.1.1.-" evidence="9"/>
<evidence type="ECO:0000256" key="6">
    <source>
        <dbReference type="ARBA" id="ARBA00022989"/>
    </source>
</evidence>
<dbReference type="GO" id="GO:0032259">
    <property type="term" value="P:methylation"/>
    <property type="evidence" value="ECO:0007669"/>
    <property type="project" value="UniProtKB-KW"/>
</dbReference>
<dbReference type="GO" id="GO:0006465">
    <property type="term" value="P:signal peptide processing"/>
    <property type="evidence" value="ECO:0007669"/>
    <property type="project" value="TreeGrafter"/>
</dbReference>
<comment type="catalytic activity">
    <reaction evidence="9">
        <text>Typically cleaves a -Gly-|-Phe- bond to release an N-terminal, basic peptide of 5-8 residues from type IV prepilin, and then N-methylates the new N-terminal amino group, the methyl donor being S-adenosyl-L-methionine.</text>
        <dbReference type="EC" id="3.4.23.43"/>
    </reaction>
</comment>
<dbReference type="EC" id="3.4.23.43" evidence="9"/>
<evidence type="ECO:0000256" key="4">
    <source>
        <dbReference type="ARBA" id="ARBA00022519"/>
    </source>
</evidence>
<evidence type="ECO:0000256" key="8">
    <source>
        <dbReference type="RuleBase" id="RU003793"/>
    </source>
</evidence>
<keyword evidence="14" id="KW-1185">Reference proteome</keyword>
<dbReference type="GO" id="GO:0005886">
    <property type="term" value="C:plasma membrane"/>
    <property type="evidence" value="ECO:0007669"/>
    <property type="project" value="UniProtKB-SubCell"/>
</dbReference>
<dbReference type="PRINTS" id="PR00864">
    <property type="entry name" value="PREPILNPTASE"/>
</dbReference>
<evidence type="ECO:0000313" key="14">
    <source>
        <dbReference type="Proteomes" id="UP000282977"/>
    </source>
</evidence>
<keyword evidence="6 10" id="KW-1133">Transmembrane helix</keyword>
<protein>
    <recommendedName>
        <fullName evidence="9">Prepilin leader peptidase/N-methyltransferase</fullName>
        <ecNumber evidence="9">2.1.1.-</ecNumber>
        <ecNumber evidence="9">3.4.23.43</ecNumber>
    </recommendedName>
</protein>
<evidence type="ECO:0000256" key="3">
    <source>
        <dbReference type="ARBA" id="ARBA00022475"/>
    </source>
</evidence>
<keyword evidence="9" id="KW-0808">Transferase</keyword>
<keyword evidence="9" id="KW-0511">Multifunctional enzyme</keyword>
<organism evidence="13 14">
    <name type="scientific">Sphingobium algorifonticola</name>
    <dbReference type="NCBI Taxonomy" id="2008318"/>
    <lineage>
        <taxon>Bacteria</taxon>
        <taxon>Pseudomonadati</taxon>
        <taxon>Pseudomonadota</taxon>
        <taxon>Alphaproteobacteria</taxon>
        <taxon>Sphingomonadales</taxon>
        <taxon>Sphingomonadaceae</taxon>
        <taxon>Sphingobium</taxon>
    </lineage>
</organism>
<feature type="transmembrane region" description="Helical" evidence="10">
    <location>
        <begin position="6"/>
        <end position="27"/>
    </location>
</feature>
<dbReference type="GO" id="GO:0004190">
    <property type="term" value="F:aspartic-type endopeptidase activity"/>
    <property type="evidence" value="ECO:0007669"/>
    <property type="project" value="UniProtKB-EC"/>
</dbReference>
<dbReference type="GO" id="GO:0008168">
    <property type="term" value="F:methyltransferase activity"/>
    <property type="evidence" value="ECO:0007669"/>
    <property type="project" value="UniProtKB-KW"/>
</dbReference>
<dbReference type="Pfam" id="PF01478">
    <property type="entry name" value="Peptidase_A24"/>
    <property type="match status" value="1"/>
</dbReference>
<keyword evidence="7 10" id="KW-0472">Membrane</keyword>
<dbReference type="PANTHER" id="PTHR30487:SF0">
    <property type="entry name" value="PREPILIN LEADER PEPTIDASE_N-METHYLTRANSFERASE-RELATED"/>
    <property type="match status" value="1"/>
</dbReference>
<accession>A0A437J7M6</accession>
<keyword evidence="3" id="KW-1003">Cell membrane</keyword>
<feature type="domain" description="Prepilin type IV endopeptidase peptidase" evidence="11">
    <location>
        <begin position="106"/>
        <end position="212"/>
    </location>
</feature>
<dbReference type="AlphaFoldDB" id="A0A437J7M6"/>
<comment type="caution">
    <text evidence="13">The sequence shown here is derived from an EMBL/GenBank/DDBJ whole genome shotgun (WGS) entry which is preliminary data.</text>
</comment>
<comment type="similarity">
    <text evidence="2 8">Belongs to the peptidase A24 family.</text>
</comment>
<comment type="subcellular location">
    <subcellularLocation>
        <location evidence="1">Cell inner membrane</location>
        <topology evidence="1">Multi-pass membrane protein</topology>
    </subcellularLocation>
    <subcellularLocation>
        <location evidence="9">Cell membrane</location>
        <topology evidence="9">Multi-pass membrane protein</topology>
    </subcellularLocation>
</comment>
<dbReference type="InterPro" id="IPR050882">
    <property type="entry name" value="Prepilin_peptidase/N-MTase"/>
</dbReference>
<evidence type="ECO:0000256" key="5">
    <source>
        <dbReference type="ARBA" id="ARBA00022692"/>
    </source>
</evidence>
<dbReference type="OrthoDB" id="9789291at2"/>
<evidence type="ECO:0000259" key="12">
    <source>
        <dbReference type="Pfam" id="PF06750"/>
    </source>
</evidence>
<evidence type="ECO:0000256" key="10">
    <source>
        <dbReference type="SAM" id="Phobius"/>
    </source>
</evidence>
<dbReference type="InterPro" id="IPR010627">
    <property type="entry name" value="Prepilin_pept_A24_N"/>
</dbReference>
<feature type="transmembrane region" description="Helical" evidence="10">
    <location>
        <begin position="101"/>
        <end position="119"/>
    </location>
</feature>
<feature type="transmembrane region" description="Helical" evidence="10">
    <location>
        <begin position="192"/>
        <end position="217"/>
    </location>
</feature>
<feature type="transmembrane region" description="Helical" evidence="10">
    <location>
        <begin position="74"/>
        <end position="95"/>
    </location>
</feature>
<dbReference type="Gene3D" id="1.20.120.1220">
    <property type="match status" value="1"/>
</dbReference>
<dbReference type="InterPro" id="IPR000045">
    <property type="entry name" value="Prepilin_IV_endopep_pep"/>
</dbReference>
<sequence length="251" mass="26174">MVTPLAMLGIGAGAGAIIGSFLGALVMRWPQGRSVVTGRSACDSCGAPLGPLEMIPLLSALALRGRCRRCGGSIAALHFAMELGCAAIGAGAFLLAPFPAAAGWAVLGWILLTLAVLDWRHFWMPDRLTLPLAFLGFTLGLWTTDLALWDRVIGAAAGYGALLAAALAYRAWRGQEGLGLGDAKLLGAIGAWMGWQALPFVLLIASLSALLVTAITAVRQGRLDRARPIPLGTYLCVATLPGWMMLSLLIG</sequence>
<dbReference type="Pfam" id="PF06750">
    <property type="entry name" value="A24_N_bact"/>
    <property type="match status" value="1"/>
</dbReference>
<feature type="domain" description="Prepilin peptidase A24 N-terminal" evidence="12">
    <location>
        <begin position="15"/>
        <end position="92"/>
    </location>
</feature>
<gene>
    <name evidence="13" type="ORF">ENE74_11125</name>
</gene>
<proteinExistence type="inferred from homology"/>
<dbReference type="InterPro" id="IPR014032">
    <property type="entry name" value="Peptidase_A24A_bac"/>
</dbReference>
<keyword evidence="9" id="KW-0489">Methyltransferase</keyword>
<keyword evidence="9" id="KW-0378">Hydrolase</keyword>
<evidence type="ECO:0000256" key="1">
    <source>
        <dbReference type="ARBA" id="ARBA00004429"/>
    </source>
</evidence>
<evidence type="ECO:0000313" key="13">
    <source>
        <dbReference type="EMBL" id="RVT40996.1"/>
    </source>
</evidence>
<comment type="function">
    <text evidence="9">Plays an essential role in type IV pili and type II pseudopili formation by proteolytically removing the leader sequence from substrate proteins and subsequently monomethylating the alpha-amino group of the newly exposed N-terminal phenylalanine.</text>
</comment>
<keyword evidence="9" id="KW-0645">Protease</keyword>
<dbReference type="EMBL" id="RZUL01000003">
    <property type="protein sequence ID" value="RVT40996.1"/>
    <property type="molecule type" value="Genomic_DNA"/>
</dbReference>
<keyword evidence="4" id="KW-0997">Cell inner membrane</keyword>
<name>A0A437J7M6_9SPHN</name>
<evidence type="ECO:0000259" key="11">
    <source>
        <dbReference type="Pfam" id="PF01478"/>
    </source>
</evidence>